<feature type="transmembrane region" description="Helical" evidence="1">
    <location>
        <begin position="27"/>
        <end position="51"/>
    </location>
</feature>
<gene>
    <name evidence="2" type="ORF">FUA22_12035</name>
</gene>
<dbReference type="RefSeq" id="WP_147768673.1">
    <property type="nucleotide sequence ID" value="NZ_VRKQ01000010.1"/>
</dbReference>
<dbReference type="EMBL" id="VRKQ01000010">
    <property type="protein sequence ID" value="TXG37285.1"/>
    <property type="molecule type" value="Genomic_DNA"/>
</dbReference>
<evidence type="ECO:0000256" key="1">
    <source>
        <dbReference type="SAM" id="Phobius"/>
    </source>
</evidence>
<keyword evidence="3" id="KW-1185">Reference proteome</keyword>
<accession>A0A5C7GJD4</accession>
<keyword evidence="1" id="KW-0812">Transmembrane</keyword>
<dbReference type="Proteomes" id="UP000321080">
    <property type="component" value="Unassembled WGS sequence"/>
</dbReference>
<organism evidence="2 3">
    <name type="scientific">Seonamhaeicola maritimus</name>
    <dbReference type="NCBI Taxonomy" id="2591822"/>
    <lineage>
        <taxon>Bacteria</taxon>
        <taxon>Pseudomonadati</taxon>
        <taxon>Bacteroidota</taxon>
        <taxon>Flavobacteriia</taxon>
        <taxon>Flavobacteriales</taxon>
        <taxon>Flavobacteriaceae</taxon>
    </lineage>
</organism>
<dbReference type="AlphaFoldDB" id="A0A5C7GJD4"/>
<proteinExistence type="predicted"/>
<feature type="transmembrane region" description="Helical" evidence="1">
    <location>
        <begin position="103"/>
        <end position="122"/>
    </location>
</feature>
<evidence type="ECO:0000313" key="2">
    <source>
        <dbReference type="EMBL" id="TXG37285.1"/>
    </source>
</evidence>
<protein>
    <submittedName>
        <fullName evidence="2">Uncharacterized protein</fullName>
    </submittedName>
</protein>
<comment type="caution">
    <text evidence="2">The sequence shown here is derived from an EMBL/GenBank/DDBJ whole genome shotgun (WGS) entry which is preliminary data.</text>
</comment>
<name>A0A5C7GJD4_9FLAO</name>
<sequence length="158" mass="18363">MEQTKPIESAFNEFEQTEIRRRKLLPWWIKFFCWVFMLFGFLAFVCLILGFTNLKPSLALYGFESNEPFSINGLLVIIIGLFKGVTAFALWFEKDFAIQFGKIDAIVGIIACVFAMLVLPFFQEGFNVTIRLELILLIPFLIKLNKIQKPWEAKRVIN</sequence>
<reference evidence="2 3" key="1">
    <citation type="submission" date="2019-08" db="EMBL/GenBank/DDBJ databases">
        <title>Seonamhaeicola sediminis sp. nov., isolated from marine sediment.</title>
        <authorList>
            <person name="Cao W.R."/>
        </authorList>
    </citation>
    <scope>NUCLEOTIDE SEQUENCE [LARGE SCALE GENOMIC DNA]</scope>
    <source>
        <strain evidence="2 3">1505</strain>
    </source>
</reference>
<feature type="transmembrane region" description="Helical" evidence="1">
    <location>
        <begin position="71"/>
        <end position="91"/>
    </location>
</feature>
<dbReference type="OrthoDB" id="7060697at2"/>
<keyword evidence="1" id="KW-1133">Transmembrane helix</keyword>
<evidence type="ECO:0000313" key="3">
    <source>
        <dbReference type="Proteomes" id="UP000321080"/>
    </source>
</evidence>
<keyword evidence="1" id="KW-0472">Membrane</keyword>